<evidence type="ECO:0000256" key="1">
    <source>
        <dbReference type="SAM" id="MobiDB-lite"/>
    </source>
</evidence>
<protein>
    <submittedName>
        <fullName evidence="2">Uncharacterized protein</fullName>
    </submittedName>
</protein>
<feature type="compositionally biased region" description="Basic residues" evidence="1">
    <location>
        <begin position="34"/>
        <end position="49"/>
    </location>
</feature>
<gene>
    <name evidence="2" type="ORF">AFUS01_LOCUS40398</name>
</gene>
<dbReference type="EMBL" id="CAJVCH010556706">
    <property type="protein sequence ID" value="CAG7830604.1"/>
    <property type="molecule type" value="Genomic_DNA"/>
</dbReference>
<evidence type="ECO:0000313" key="2">
    <source>
        <dbReference type="EMBL" id="CAG7830604.1"/>
    </source>
</evidence>
<name>A0A8J2LD02_9HEXA</name>
<proteinExistence type="predicted"/>
<sequence>MLPKVLDTICGTHPKEFIYIWDKTLLKILPMRPSCKHNQGHQSHLRHQPHLREEH</sequence>
<feature type="region of interest" description="Disordered" evidence="1">
    <location>
        <begin position="33"/>
        <end position="55"/>
    </location>
</feature>
<dbReference type="AlphaFoldDB" id="A0A8J2LD02"/>
<evidence type="ECO:0000313" key="3">
    <source>
        <dbReference type="Proteomes" id="UP000708208"/>
    </source>
</evidence>
<reference evidence="2" key="1">
    <citation type="submission" date="2021-06" db="EMBL/GenBank/DDBJ databases">
        <authorList>
            <person name="Hodson N. C."/>
            <person name="Mongue J. A."/>
            <person name="Jaron S. K."/>
        </authorList>
    </citation>
    <scope>NUCLEOTIDE SEQUENCE</scope>
</reference>
<accession>A0A8J2LD02</accession>
<organism evidence="2 3">
    <name type="scientific">Allacma fusca</name>
    <dbReference type="NCBI Taxonomy" id="39272"/>
    <lineage>
        <taxon>Eukaryota</taxon>
        <taxon>Metazoa</taxon>
        <taxon>Ecdysozoa</taxon>
        <taxon>Arthropoda</taxon>
        <taxon>Hexapoda</taxon>
        <taxon>Collembola</taxon>
        <taxon>Symphypleona</taxon>
        <taxon>Sminthuridae</taxon>
        <taxon>Allacma</taxon>
    </lineage>
</organism>
<keyword evidence="3" id="KW-1185">Reference proteome</keyword>
<comment type="caution">
    <text evidence="2">The sequence shown here is derived from an EMBL/GenBank/DDBJ whole genome shotgun (WGS) entry which is preliminary data.</text>
</comment>
<dbReference type="Proteomes" id="UP000708208">
    <property type="component" value="Unassembled WGS sequence"/>
</dbReference>